<dbReference type="SMART" id="SM00646">
    <property type="entry name" value="Ami_3"/>
    <property type="match status" value="1"/>
</dbReference>
<dbReference type="OrthoDB" id="5344211at2"/>
<sequence length="224" mass="24306">MKIGIDCGHTLSGADYGAVGVKAESVLTREVGSRVINKLKALGHNVINRTIDNSNSLEESLAYRVNQANNNDVDLFVSIHFNAYNGLAYGTEVFTWGAEQLPEATRVLNNLVGIGYANRGIKDGSNLYVIRNTKAKAMLIELFFIDSIDVELYKKVGSERLANAIVEGITGKAMPNNGNWYSLDGKLGVVTAKDGLNVRQSKSTNSKILGILKHGEKVRFKGSS</sequence>
<dbReference type="InterPro" id="IPR051922">
    <property type="entry name" value="Bact_Sporulation_Assoc"/>
</dbReference>
<dbReference type="SUPFAM" id="SSF53187">
    <property type="entry name" value="Zn-dependent exopeptidases"/>
    <property type="match status" value="1"/>
</dbReference>
<dbReference type="GO" id="GO:0009253">
    <property type="term" value="P:peptidoglycan catabolic process"/>
    <property type="evidence" value="ECO:0007669"/>
    <property type="project" value="InterPro"/>
</dbReference>
<dbReference type="InterPro" id="IPR002508">
    <property type="entry name" value="MurNAc-LAA_cat"/>
</dbReference>
<evidence type="ECO:0000313" key="2">
    <source>
        <dbReference type="EMBL" id="KIE47534.1"/>
    </source>
</evidence>
<dbReference type="Gene3D" id="2.30.30.40">
    <property type="entry name" value="SH3 Domains"/>
    <property type="match status" value="1"/>
</dbReference>
<comment type="caution">
    <text evidence="2">The sequence shown here is derived from an EMBL/GenBank/DDBJ whole genome shotgun (WGS) entry which is preliminary data.</text>
</comment>
<organism evidence="2 3">
    <name type="scientific">Clostridium argentinense CDC 2741</name>
    <dbReference type="NCBI Taxonomy" id="1418104"/>
    <lineage>
        <taxon>Bacteria</taxon>
        <taxon>Bacillati</taxon>
        <taxon>Bacillota</taxon>
        <taxon>Clostridia</taxon>
        <taxon>Eubacteriales</taxon>
        <taxon>Clostridiaceae</taxon>
        <taxon>Clostridium</taxon>
    </lineage>
</organism>
<evidence type="ECO:0000259" key="1">
    <source>
        <dbReference type="SMART" id="SM00646"/>
    </source>
</evidence>
<dbReference type="AlphaFoldDB" id="A0A0C1U417"/>
<proteinExistence type="predicted"/>
<dbReference type="PANTHER" id="PTHR30032">
    <property type="entry name" value="N-ACETYLMURAMOYL-L-ALANINE AMIDASE-RELATED"/>
    <property type="match status" value="1"/>
</dbReference>
<protein>
    <submittedName>
        <fullName evidence="2">N-acetylmuramoyl-L-alanine amidase family protein</fullName>
    </submittedName>
</protein>
<dbReference type="GO" id="GO:0008745">
    <property type="term" value="F:N-acetylmuramoyl-L-alanine amidase activity"/>
    <property type="evidence" value="ECO:0007669"/>
    <property type="project" value="InterPro"/>
</dbReference>
<evidence type="ECO:0000313" key="3">
    <source>
        <dbReference type="Proteomes" id="UP000031366"/>
    </source>
</evidence>
<dbReference type="CDD" id="cd02696">
    <property type="entry name" value="MurNAc-LAA"/>
    <property type="match status" value="1"/>
</dbReference>
<reference evidence="2 3" key="1">
    <citation type="journal article" date="2015" name="Infect. Genet. Evol.">
        <title>Genomic sequences of six botulinum neurotoxin-producing strains representing three clostridial species illustrate the mobility and diversity of botulinum neurotoxin genes.</title>
        <authorList>
            <person name="Smith T.J."/>
            <person name="Hill K.K."/>
            <person name="Xie G."/>
            <person name="Foley B.T."/>
            <person name="Williamson C.H."/>
            <person name="Foster J.T."/>
            <person name="Johnson S.L."/>
            <person name="Chertkov O."/>
            <person name="Teshima H."/>
            <person name="Gibbons H.S."/>
            <person name="Johnsky L.A."/>
            <person name="Karavis M.A."/>
            <person name="Smith L.A."/>
        </authorList>
    </citation>
    <scope>NUCLEOTIDE SEQUENCE [LARGE SCALE GENOMIC DNA]</scope>
    <source>
        <strain evidence="2 3">CDC 2741</strain>
    </source>
</reference>
<dbReference type="Gene3D" id="3.40.630.40">
    <property type="entry name" value="Zn-dependent exopeptidases"/>
    <property type="match status" value="1"/>
</dbReference>
<dbReference type="PANTHER" id="PTHR30032:SF1">
    <property type="entry name" value="N-ACETYLMURAMOYL-L-ALANINE AMIDASE LYTC"/>
    <property type="match status" value="1"/>
</dbReference>
<keyword evidence="3" id="KW-1185">Reference proteome</keyword>
<dbReference type="EMBL" id="AYSO01000014">
    <property type="protein sequence ID" value="KIE47534.1"/>
    <property type="molecule type" value="Genomic_DNA"/>
</dbReference>
<feature type="domain" description="MurNAc-LAA" evidence="1">
    <location>
        <begin position="65"/>
        <end position="170"/>
    </location>
</feature>
<accession>A0A0C1U417</accession>
<gene>
    <name evidence="2" type="ORF">U732_2960</name>
</gene>
<dbReference type="RefSeq" id="WP_052268009.1">
    <property type="nucleotide sequence ID" value="NZ_AYSO01000014.1"/>
</dbReference>
<name>A0A0C1U417_9CLOT</name>
<dbReference type="Pfam" id="PF01520">
    <property type="entry name" value="Amidase_3"/>
    <property type="match status" value="1"/>
</dbReference>
<dbReference type="Proteomes" id="UP000031366">
    <property type="component" value="Unassembled WGS sequence"/>
</dbReference>